<keyword evidence="4" id="KW-1133">Transmembrane helix</keyword>
<dbReference type="GO" id="GO:0071949">
    <property type="term" value="F:FAD binding"/>
    <property type="evidence" value="ECO:0007669"/>
    <property type="project" value="InterPro"/>
</dbReference>
<evidence type="ECO:0000313" key="7">
    <source>
        <dbReference type="Proteomes" id="UP000305067"/>
    </source>
</evidence>
<keyword evidence="4" id="KW-0812">Transmembrane</keyword>
<dbReference type="GO" id="GO:0016491">
    <property type="term" value="F:oxidoreductase activity"/>
    <property type="evidence" value="ECO:0007669"/>
    <property type="project" value="UniProtKB-KW"/>
</dbReference>
<reference evidence="6 7" key="1">
    <citation type="journal article" date="2019" name="Nat. Ecol. Evol.">
        <title>Megaphylogeny resolves global patterns of mushroom evolution.</title>
        <authorList>
            <person name="Varga T."/>
            <person name="Krizsan K."/>
            <person name="Foldi C."/>
            <person name="Dima B."/>
            <person name="Sanchez-Garcia M."/>
            <person name="Sanchez-Ramirez S."/>
            <person name="Szollosi G.J."/>
            <person name="Szarkandi J.G."/>
            <person name="Papp V."/>
            <person name="Albert L."/>
            <person name="Andreopoulos W."/>
            <person name="Angelini C."/>
            <person name="Antonin V."/>
            <person name="Barry K.W."/>
            <person name="Bougher N.L."/>
            <person name="Buchanan P."/>
            <person name="Buyck B."/>
            <person name="Bense V."/>
            <person name="Catcheside P."/>
            <person name="Chovatia M."/>
            <person name="Cooper J."/>
            <person name="Damon W."/>
            <person name="Desjardin D."/>
            <person name="Finy P."/>
            <person name="Geml J."/>
            <person name="Haridas S."/>
            <person name="Hughes K."/>
            <person name="Justo A."/>
            <person name="Karasinski D."/>
            <person name="Kautmanova I."/>
            <person name="Kiss B."/>
            <person name="Kocsube S."/>
            <person name="Kotiranta H."/>
            <person name="LaButti K.M."/>
            <person name="Lechner B.E."/>
            <person name="Liimatainen K."/>
            <person name="Lipzen A."/>
            <person name="Lukacs Z."/>
            <person name="Mihaltcheva S."/>
            <person name="Morgado L.N."/>
            <person name="Niskanen T."/>
            <person name="Noordeloos M.E."/>
            <person name="Ohm R.A."/>
            <person name="Ortiz-Santana B."/>
            <person name="Ovrebo C."/>
            <person name="Racz N."/>
            <person name="Riley R."/>
            <person name="Savchenko A."/>
            <person name="Shiryaev A."/>
            <person name="Soop K."/>
            <person name="Spirin V."/>
            <person name="Szebenyi C."/>
            <person name="Tomsovsky M."/>
            <person name="Tulloss R.E."/>
            <person name="Uehling J."/>
            <person name="Grigoriev I.V."/>
            <person name="Vagvolgyi C."/>
            <person name="Papp T."/>
            <person name="Martin F.M."/>
            <person name="Miettinen O."/>
            <person name="Hibbett D.S."/>
            <person name="Nagy L.G."/>
        </authorList>
    </citation>
    <scope>NUCLEOTIDE SEQUENCE [LARGE SCALE GENOMIC DNA]</scope>
    <source>
        <strain evidence="6 7">CBS 309.79</strain>
    </source>
</reference>
<evidence type="ECO:0000313" key="6">
    <source>
        <dbReference type="EMBL" id="TFK98468.1"/>
    </source>
</evidence>
<dbReference type="Pfam" id="PF01494">
    <property type="entry name" value="FAD_binding_3"/>
    <property type="match status" value="1"/>
</dbReference>
<dbReference type="InterPro" id="IPR036188">
    <property type="entry name" value="FAD/NAD-bd_sf"/>
</dbReference>
<organism evidence="6 7">
    <name type="scientific">Pterulicium gracile</name>
    <dbReference type="NCBI Taxonomy" id="1884261"/>
    <lineage>
        <taxon>Eukaryota</taxon>
        <taxon>Fungi</taxon>
        <taxon>Dikarya</taxon>
        <taxon>Basidiomycota</taxon>
        <taxon>Agaricomycotina</taxon>
        <taxon>Agaricomycetes</taxon>
        <taxon>Agaricomycetidae</taxon>
        <taxon>Agaricales</taxon>
        <taxon>Pleurotineae</taxon>
        <taxon>Pterulaceae</taxon>
        <taxon>Pterulicium</taxon>
    </lineage>
</organism>
<dbReference type="PRINTS" id="PR00420">
    <property type="entry name" value="RNGMNOXGNASE"/>
</dbReference>
<dbReference type="InterPro" id="IPR051104">
    <property type="entry name" value="FAD_monoxygenase"/>
</dbReference>
<dbReference type="STRING" id="1884261.A0A5C3QE73"/>
<accession>A0A5C3QE73</accession>
<dbReference type="SUPFAM" id="SSF54373">
    <property type="entry name" value="FAD-linked reductases, C-terminal domain"/>
    <property type="match status" value="1"/>
</dbReference>
<dbReference type="InterPro" id="IPR002938">
    <property type="entry name" value="FAD-bd"/>
</dbReference>
<feature type="domain" description="FAD-binding" evidence="5">
    <location>
        <begin position="11"/>
        <end position="398"/>
    </location>
</feature>
<protein>
    <recommendedName>
        <fullName evidence="5">FAD-binding domain-containing protein</fullName>
    </recommendedName>
</protein>
<feature type="transmembrane region" description="Helical" evidence="4">
    <location>
        <begin position="12"/>
        <end position="29"/>
    </location>
</feature>
<sequence>MSELNRTTKFRVAIVGGGIGGLTAALALSKYPDIDVTIYEAAALFSEVGAGVGVWPRIWKTLAKLGLAEDLAKATHMVPKRGKVNAFAFRKSDQQDGHEYYTLETDGSFVTYYRPDLQQVLVSHLPPAVNICYKKRLALYHQNTPSAGAEVFLAFEDGTTSTTDLLVGADGIKSAVRRCLLNEQAERALESGQPRLADILLSAIEPKWLGIVAYRSLIPVETLKAYKETEKGKNVKVPREDSVPTVYQGQNTSVVVYPVAKGTMINVGAFHSRPDLVGTKFPGEWVSKVEEADLIKAHENWEPELRAIMECVEKPMRWAIHAAVPLDNWVSGNTCLLGDAAHAMSPQQGSGGGQAIEDAYVLATVLGHHLTTKSTLARALSIYDSIRRPVANEVAQRSHTNGDLFGLQLPNANIELPGDIFSDVYYKHDSMLGLSQDFLSSCAPIDFTQPVDLNDVVDFTKPENQSRLCENGAAIRENWRWAWETTLDGDVERAVLELERQTDGEAISTVVSKPKARL</sequence>
<keyword evidence="3" id="KW-0560">Oxidoreductase</keyword>
<dbReference type="PANTHER" id="PTHR46720:SF3">
    <property type="entry name" value="FAD-BINDING DOMAIN-CONTAINING PROTEIN-RELATED"/>
    <property type="match status" value="1"/>
</dbReference>
<proteinExistence type="predicted"/>
<evidence type="ECO:0000256" key="4">
    <source>
        <dbReference type="SAM" id="Phobius"/>
    </source>
</evidence>
<gene>
    <name evidence="6" type="ORF">BDV98DRAFT_651111</name>
</gene>
<name>A0A5C3QE73_9AGAR</name>
<dbReference type="Proteomes" id="UP000305067">
    <property type="component" value="Unassembled WGS sequence"/>
</dbReference>
<dbReference type="SUPFAM" id="SSF51905">
    <property type="entry name" value="FAD/NAD(P)-binding domain"/>
    <property type="match status" value="1"/>
</dbReference>
<keyword evidence="1" id="KW-0285">Flavoprotein</keyword>
<keyword evidence="4" id="KW-0472">Membrane</keyword>
<evidence type="ECO:0000256" key="2">
    <source>
        <dbReference type="ARBA" id="ARBA00022827"/>
    </source>
</evidence>
<dbReference type="GO" id="GO:0044550">
    <property type="term" value="P:secondary metabolite biosynthetic process"/>
    <property type="evidence" value="ECO:0007669"/>
    <property type="project" value="TreeGrafter"/>
</dbReference>
<evidence type="ECO:0000259" key="5">
    <source>
        <dbReference type="Pfam" id="PF01494"/>
    </source>
</evidence>
<evidence type="ECO:0000256" key="3">
    <source>
        <dbReference type="ARBA" id="ARBA00023002"/>
    </source>
</evidence>
<dbReference type="PANTHER" id="PTHR46720">
    <property type="entry name" value="HYDROXYLASE, PUTATIVE (AFU_ORTHOLOGUE AFUA_3G01460)-RELATED"/>
    <property type="match status" value="1"/>
</dbReference>
<dbReference type="EMBL" id="ML178839">
    <property type="protein sequence ID" value="TFK98468.1"/>
    <property type="molecule type" value="Genomic_DNA"/>
</dbReference>
<dbReference type="Gene3D" id="3.50.50.60">
    <property type="entry name" value="FAD/NAD(P)-binding domain"/>
    <property type="match status" value="1"/>
</dbReference>
<evidence type="ECO:0000256" key="1">
    <source>
        <dbReference type="ARBA" id="ARBA00022630"/>
    </source>
</evidence>
<dbReference type="AlphaFoldDB" id="A0A5C3QE73"/>
<keyword evidence="7" id="KW-1185">Reference proteome</keyword>
<keyword evidence="2" id="KW-0274">FAD</keyword>
<dbReference type="OrthoDB" id="417877at2759"/>